<evidence type="ECO:0000313" key="5">
    <source>
        <dbReference type="Proteomes" id="UP000189796"/>
    </source>
</evidence>
<dbReference type="EMBL" id="LT670817">
    <property type="protein sequence ID" value="SHH16473.1"/>
    <property type="molecule type" value="Genomic_DNA"/>
</dbReference>
<dbReference type="Proteomes" id="UP000189796">
    <property type="component" value="Chromosome I"/>
</dbReference>
<dbReference type="AlphaFoldDB" id="A0A1M5QSB6"/>
<feature type="chain" id="PRO_5013110311" evidence="1">
    <location>
        <begin position="22"/>
        <end position="471"/>
    </location>
</feature>
<evidence type="ECO:0000313" key="4">
    <source>
        <dbReference type="EMBL" id="SHH16473.1"/>
    </source>
</evidence>
<dbReference type="OrthoDB" id="272779at2"/>
<reference evidence="4 5" key="1">
    <citation type="submission" date="2016-11" db="EMBL/GenBank/DDBJ databases">
        <authorList>
            <person name="Jaros S."/>
            <person name="Januszkiewicz K."/>
            <person name="Wedrychowicz H."/>
        </authorList>
    </citation>
    <scope>NUCLEOTIDE SEQUENCE [LARGE SCALE GENOMIC DNA]</scope>
    <source>
        <strain evidence="4 5">GAS138</strain>
    </source>
</reference>
<proteinExistence type="predicted"/>
<organism evidence="4 5">
    <name type="scientific">Bradyrhizobium erythrophlei</name>
    <dbReference type="NCBI Taxonomy" id="1437360"/>
    <lineage>
        <taxon>Bacteria</taxon>
        <taxon>Pseudomonadati</taxon>
        <taxon>Pseudomonadota</taxon>
        <taxon>Alphaproteobacteria</taxon>
        <taxon>Hyphomicrobiales</taxon>
        <taxon>Nitrobacteraceae</taxon>
        <taxon>Bradyrhizobium</taxon>
    </lineage>
</organism>
<feature type="domain" description="DUF1254" evidence="3">
    <location>
        <begin position="66"/>
        <end position="199"/>
    </location>
</feature>
<dbReference type="SUPFAM" id="SSF160935">
    <property type="entry name" value="VPA0735-like"/>
    <property type="match status" value="1"/>
</dbReference>
<dbReference type="Pfam" id="PF06742">
    <property type="entry name" value="DUF1214"/>
    <property type="match status" value="1"/>
</dbReference>
<dbReference type="InterPro" id="IPR037050">
    <property type="entry name" value="DUF1254_sf"/>
</dbReference>
<dbReference type="InterPro" id="IPR010621">
    <property type="entry name" value="DUF1214"/>
</dbReference>
<dbReference type="PANTHER" id="PTHR36509:SF3">
    <property type="entry name" value="SIGNAL PEPTIDE PROTEIN"/>
    <property type="match status" value="1"/>
</dbReference>
<name>A0A1M5QSB6_9BRAD</name>
<dbReference type="Pfam" id="PF06863">
    <property type="entry name" value="DUF1254"/>
    <property type="match status" value="1"/>
</dbReference>
<feature type="domain" description="DUF1214" evidence="2">
    <location>
        <begin position="347"/>
        <end position="452"/>
    </location>
</feature>
<dbReference type="Gene3D" id="1.10.3360.10">
    <property type="entry name" value="VPA0735-like domain"/>
    <property type="match status" value="1"/>
</dbReference>
<evidence type="ECO:0000259" key="2">
    <source>
        <dbReference type="Pfam" id="PF06742"/>
    </source>
</evidence>
<sequence>MKMLLISAVALVAANSQVSFAQTLTPDQPAQRSIERRAVEAVNWGMSAVNYDLMLQEMLTKTSGRVNQIIYWSRPLDWHNQTLTPNPDAIYFMAFFNTKIGPIVVEVPPADGDSSLNANFVDVWQIPLEDAGRYGVDKGAGVKFLILPPGSGDAVPTGYTPLRPATFGGYVLLRSNLASHGTADVAKSVAYGKQTKVYPLAQAGNPPPTIFTDAADVVFDSTIRYDASFFTSLDRIVQSEPWMPRDRAMIDPLRSIGIEKGKPFNPDARIRAALDAGAREANAWLDSKYDAGFTPFYPGSRWTVPALPELVAAGQADFNDPNKYPVDARGLTYSFAYIGIKRLGAGQFYLISIKDQDGSAFDGGNTYRLTVPPNPPVEQYWSATVYDRATHALIRDLPRASRSSQIREMQKNADGSVDVYFGPQAPAGKESNWVPTKPGGQFEVMFRAYAPTKVFFDKTWRLSDIEKVAAQ</sequence>
<protein>
    <submittedName>
        <fullName evidence="4">Uncharacterized conserved protein</fullName>
    </submittedName>
</protein>
<feature type="signal peptide" evidence="1">
    <location>
        <begin position="1"/>
        <end position="21"/>
    </location>
</feature>
<dbReference type="RefSeq" id="WP_079602826.1">
    <property type="nucleotide sequence ID" value="NZ_LT670817.1"/>
</dbReference>
<dbReference type="InterPro" id="IPR010679">
    <property type="entry name" value="DUF1254"/>
</dbReference>
<dbReference type="Gene3D" id="2.60.40.1610">
    <property type="entry name" value="Domain of unknown function DUF1254"/>
    <property type="match status" value="1"/>
</dbReference>
<accession>A0A1M5QSB6</accession>
<evidence type="ECO:0000259" key="3">
    <source>
        <dbReference type="Pfam" id="PF06863"/>
    </source>
</evidence>
<gene>
    <name evidence="4" type="ORF">SAMN05443248_3923</name>
</gene>
<dbReference type="PANTHER" id="PTHR36509">
    <property type="entry name" value="BLL3101 PROTEIN"/>
    <property type="match status" value="1"/>
</dbReference>
<keyword evidence="1" id="KW-0732">Signal</keyword>
<dbReference type="InterPro" id="IPR037049">
    <property type="entry name" value="DUF1214_C_sf"/>
</dbReference>
<evidence type="ECO:0000256" key="1">
    <source>
        <dbReference type="SAM" id="SignalP"/>
    </source>
</evidence>
<dbReference type="Gene3D" id="2.60.120.600">
    <property type="entry name" value="Domain of unknown function DUF1214, C-terminal domain"/>
    <property type="match status" value="1"/>
</dbReference>